<evidence type="ECO:0000256" key="7">
    <source>
        <dbReference type="SAM" id="SignalP"/>
    </source>
</evidence>
<dbReference type="Proteomes" id="UP001147747">
    <property type="component" value="Unassembled WGS sequence"/>
</dbReference>
<feature type="signal peptide" evidence="7">
    <location>
        <begin position="1"/>
        <end position="20"/>
    </location>
</feature>
<reference evidence="8" key="2">
    <citation type="journal article" date="2023" name="IMA Fungus">
        <title>Comparative genomic study of the Penicillium genus elucidates a diverse pangenome and 15 lateral gene transfer events.</title>
        <authorList>
            <person name="Petersen C."/>
            <person name="Sorensen T."/>
            <person name="Nielsen M.R."/>
            <person name="Sondergaard T.E."/>
            <person name="Sorensen J.L."/>
            <person name="Fitzpatrick D.A."/>
            <person name="Frisvad J.C."/>
            <person name="Nielsen K.L."/>
        </authorList>
    </citation>
    <scope>NUCLEOTIDE SEQUENCE</scope>
    <source>
        <strain evidence="8">IBT 29677</strain>
    </source>
</reference>
<proteinExistence type="predicted"/>
<feature type="compositionally biased region" description="Polar residues" evidence="5">
    <location>
        <begin position="237"/>
        <end position="253"/>
    </location>
</feature>
<organism evidence="8 9">
    <name type="scientific">Penicillium cosmopolitanum</name>
    <dbReference type="NCBI Taxonomy" id="1131564"/>
    <lineage>
        <taxon>Eukaryota</taxon>
        <taxon>Fungi</taxon>
        <taxon>Dikarya</taxon>
        <taxon>Ascomycota</taxon>
        <taxon>Pezizomycotina</taxon>
        <taxon>Eurotiomycetes</taxon>
        <taxon>Eurotiomycetidae</taxon>
        <taxon>Eurotiales</taxon>
        <taxon>Aspergillaceae</taxon>
        <taxon>Penicillium</taxon>
    </lineage>
</organism>
<dbReference type="OrthoDB" id="3689214at2759"/>
<protein>
    <recommendedName>
        <fullName evidence="10">Mid2 domain-containing protein</fullName>
    </recommendedName>
</protein>
<sequence>MAKLAWVWLLLISISQPAQSDEENASQNWLNPNGHDENFKDIYTIGDPVTIRWTGWDSAYTDYYMDSKTIANLYLTSWNSSDYSYSRILASTVNISKSGYYDWKVYVEDEPLSQTSEYDFTFIADGESYSTDIDHFYSPGILIHPQSTTSSSTSGTTPSPTSTTVPTTTSKAASSSTDGLSTGGKAGIGIGVGIGGVALLSALGFLLLRRRRRQSSQEVTGLTEVSGPSSVFALSDGFSQETKPPPQELSTGYQVVPPAELSSASGR</sequence>
<comment type="caution">
    <text evidence="8">The sequence shown here is derived from an EMBL/GenBank/DDBJ whole genome shotgun (WGS) entry which is preliminary data.</text>
</comment>
<evidence type="ECO:0000256" key="3">
    <source>
        <dbReference type="ARBA" id="ARBA00022989"/>
    </source>
</evidence>
<evidence type="ECO:0000256" key="4">
    <source>
        <dbReference type="ARBA" id="ARBA00023136"/>
    </source>
</evidence>
<feature type="chain" id="PRO_5040722322" description="Mid2 domain-containing protein" evidence="7">
    <location>
        <begin position="21"/>
        <end position="267"/>
    </location>
</feature>
<evidence type="ECO:0000256" key="6">
    <source>
        <dbReference type="SAM" id="Phobius"/>
    </source>
</evidence>
<feature type="transmembrane region" description="Helical" evidence="6">
    <location>
        <begin position="186"/>
        <end position="208"/>
    </location>
</feature>
<keyword evidence="4 6" id="KW-0472">Membrane</keyword>
<dbReference type="AlphaFoldDB" id="A0A9W9W087"/>
<dbReference type="GO" id="GO:0071944">
    <property type="term" value="C:cell periphery"/>
    <property type="evidence" value="ECO:0007669"/>
    <property type="project" value="UniProtKB-ARBA"/>
</dbReference>
<feature type="region of interest" description="Disordered" evidence="5">
    <location>
        <begin position="233"/>
        <end position="267"/>
    </location>
</feature>
<keyword evidence="2 6" id="KW-0812">Transmembrane</keyword>
<dbReference type="RefSeq" id="XP_056488230.1">
    <property type="nucleotide sequence ID" value="XM_056632679.1"/>
</dbReference>
<reference evidence="8" key="1">
    <citation type="submission" date="2022-12" db="EMBL/GenBank/DDBJ databases">
        <authorList>
            <person name="Petersen C."/>
        </authorList>
    </citation>
    <scope>NUCLEOTIDE SEQUENCE</scope>
    <source>
        <strain evidence="8">IBT 29677</strain>
    </source>
</reference>
<evidence type="ECO:0000313" key="9">
    <source>
        <dbReference type="Proteomes" id="UP001147747"/>
    </source>
</evidence>
<dbReference type="PANTHER" id="PTHR15549:SF26">
    <property type="entry name" value="AXIAL BUDDING PATTERN PROTEIN 2-RELATED"/>
    <property type="match status" value="1"/>
</dbReference>
<feature type="region of interest" description="Disordered" evidence="5">
    <location>
        <begin position="147"/>
        <end position="180"/>
    </location>
</feature>
<dbReference type="GeneID" id="81371659"/>
<dbReference type="InterPro" id="IPR051694">
    <property type="entry name" value="Immunoregulatory_rcpt-like"/>
</dbReference>
<name>A0A9W9W087_9EURO</name>
<evidence type="ECO:0000256" key="1">
    <source>
        <dbReference type="ARBA" id="ARBA00004167"/>
    </source>
</evidence>
<accession>A0A9W9W087</accession>
<evidence type="ECO:0000256" key="2">
    <source>
        <dbReference type="ARBA" id="ARBA00022692"/>
    </source>
</evidence>
<keyword evidence="9" id="KW-1185">Reference proteome</keyword>
<dbReference type="PANTHER" id="PTHR15549">
    <property type="entry name" value="PAIRED IMMUNOGLOBULIN-LIKE TYPE 2 RECEPTOR"/>
    <property type="match status" value="1"/>
</dbReference>
<dbReference type="EMBL" id="JAPZBU010000008">
    <property type="protein sequence ID" value="KAJ5392552.1"/>
    <property type="molecule type" value="Genomic_DNA"/>
</dbReference>
<evidence type="ECO:0008006" key="10">
    <source>
        <dbReference type="Google" id="ProtNLM"/>
    </source>
</evidence>
<evidence type="ECO:0000256" key="5">
    <source>
        <dbReference type="SAM" id="MobiDB-lite"/>
    </source>
</evidence>
<evidence type="ECO:0000313" key="8">
    <source>
        <dbReference type="EMBL" id="KAJ5392552.1"/>
    </source>
</evidence>
<comment type="subcellular location">
    <subcellularLocation>
        <location evidence="1">Membrane</location>
        <topology evidence="1">Single-pass membrane protein</topology>
    </subcellularLocation>
</comment>
<keyword evidence="3 6" id="KW-1133">Transmembrane helix</keyword>
<keyword evidence="7" id="KW-0732">Signal</keyword>
<dbReference type="GO" id="GO:0016020">
    <property type="term" value="C:membrane"/>
    <property type="evidence" value="ECO:0007669"/>
    <property type="project" value="UniProtKB-SubCell"/>
</dbReference>
<gene>
    <name evidence="8" type="ORF">N7509_008042</name>
</gene>